<dbReference type="EMBL" id="CP045871">
    <property type="protein sequence ID" value="QGG79940.1"/>
    <property type="molecule type" value="Genomic_DNA"/>
</dbReference>
<reference evidence="12 13" key="1">
    <citation type="submission" date="2019-11" db="EMBL/GenBank/DDBJ databases">
        <authorList>
            <person name="Khan S.A."/>
            <person name="Jeon C.O."/>
            <person name="Chun B.H."/>
        </authorList>
    </citation>
    <scope>NUCLEOTIDE SEQUENCE [LARGE SCALE GENOMIC DNA]</scope>
    <source>
        <strain evidence="12 13">IMCC 1097</strain>
    </source>
</reference>
<evidence type="ECO:0000259" key="10">
    <source>
        <dbReference type="Pfam" id="PF11973"/>
    </source>
</evidence>
<dbReference type="KEGG" id="llp:GH975_04840"/>
<evidence type="ECO:0000256" key="6">
    <source>
        <dbReference type="ARBA" id="ARBA00023075"/>
    </source>
</evidence>
<dbReference type="GO" id="GO:0016655">
    <property type="term" value="F:oxidoreductase activity, acting on NAD(P)H, quinone or similar compound as acceptor"/>
    <property type="evidence" value="ECO:0007669"/>
    <property type="project" value="UniProtKB-UniRule"/>
</dbReference>
<dbReference type="OrthoDB" id="9774536at2"/>
<keyword evidence="5 8" id="KW-0406">Ion transport</keyword>
<dbReference type="HAMAP" id="MF_00425">
    <property type="entry name" value="NqrA"/>
    <property type="match status" value="1"/>
</dbReference>
<name>A0A5Q2QDK9_9GAMM</name>
<keyword evidence="3 8" id="KW-0520">NAD</keyword>
<evidence type="ECO:0000256" key="7">
    <source>
        <dbReference type="ARBA" id="ARBA00023201"/>
    </source>
</evidence>
<dbReference type="GO" id="GO:0006814">
    <property type="term" value="P:sodium ion transport"/>
    <property type="evidence" value="ECO:0007669"/>
    <property type="project" value="UniProtKB-UniRule"/>
</dbReference>
<sequence length="446" mass="47808">MIEIKKGLDLPIEGGPKQSISEGRKVNTVALVGYDYNGMKPTMQVSVGDTVKLGQPVFTCKKTAGVVYTAPGAGTVVAVNRGDKRVFQSLVIELDGSDDSVEFAQHSDLSALTRETVQSQLLESGAWTSLQTRPFNKVPVPGSVPSSIFVSAMDTNPLAADPTVVIGARASAFNDGLNILSQLTDGKVYVGHAASAQLNLSGNAQVQAQAFAGPHPAGLVGTHIHHLDPVSESKTVWTITYQDVIALSALFKQGRLDVERVVALAGPEVSEPRLITTRVGANLQELTAGETRGNQTRVISGSILGGRTAHGAVDFLGRYHLQVSCLLESTEREMFHYLRAGKERHSVMPIYVSWFNKARKFAFNTTTNGSERAMVPVGAYERVMPLDVLPTQLLRSLIVGDTDGAIGLGALEMAEEDLALCTYVCPGKYEYGPILRDTLTTIEKEG</sequence>
<dbReference type="NCBIfam" id="TIGR01936">
    <property type="entry name" value="nqrA"/>
    <property type="match status" value="1"/>
</dbReference>
<evidence type="ECO:0000313" key="13">
    <source>
        <dbReference type="Proteomes" id="UP000388235"/>
    </source>
</evidence>
<keyword evidence="1 8" id="KW-0813">Transport</keyword>
<dbReference type="EC" id="7.2.1.1" evidence="8"/>
<comment type="catalytic activity">
    <reaction evidence="8">
        <text>a ubiquinone + n Na(+)(in) + NADH + H(+) = a ubiquinol + n Na(+)(out) + NAD(+)</text>
        <dbReference type="Rhea" id="RHEA:47748"/>
        <dbReference type="Rhea" id="RHEA-COMP:9565"/>
        <dbReference type="Rhea" id="RHEA-COMP:9566"/>
        <dbReference type="ChEBI" id="CHEBI:15378"/>
        <dbReference type="ChEBI" id="CHEBI:16389"/>
        <dbReference type="ChEBI" id="CHEBI:17976"/>
        <dbReference type="ChEBI" id="CHEBI:29101"/>
        <dbReference type="ChEBI" id="CHEBI:57540"/>
        <dbReference type="ChEBI" id="CHEBI:57945"/>
        <dbReference type="EC" id="7.2.1.1"/>
    </reaction>
</comment>
<evidence type="ECO:0000256" key="4">
    <source>
        <dbReference type="ARBA" id="ARBA00023053"/>
    </source>
</evidence>
<evidence type="ECO:0000256" key="3">
    <source>
        <dbReference type="ARBA" id="ARBA00023027"/>
    </source>
</evidence>
<dbReference type="InterPro" id="IPR008703">
    <property type="entry name" value="NqrA"/>
</dbReference>
<comment type="subunit">
    <text evidence="8">Composed of six subunits; NqrA, NqrB, NqrC, NqrD, NqrE and NqrF.</text>
</comment>
<dbReference type="AlphaFoldDB" id="A0A5Q2QDK9"/>
<keyword evidence="4 8" id="KW-0915">Sodium</keyword>
<dbReference type="InterPro" id="IPR056148">
    <property type="entry name" value="NQRA_2nd"/>
</dbReference>
<evidence type="ECO:0000259" key="9">
    <source>
        <dbReference type="Pfam" id="PF05896"/>
    </source>
</evidence>
<organism evidence="12 13">
    <name type="scientific">Litorivicinus lipolyticus</name>
    <dbReference type="NCBI Taxonomy" id="418701"/>
    <lineage>
        <taxon>Bacteria</taxon>
        <taxon>Pseudomonadati</taxon>
        <taxon>Pseudomonadota</taxon>
        <taxon>Gammaproteobacteria</taxon>
        <taxon>Oceanospirillales</taxon>
        <taxon>Litorivicinaceae</taxon>
        <taxon>Litorivicinus</taxon>
    </lineage>
</organism>
<evidence type="ECO:0000256" key="8">
    <source>
        <dbReference type="HAMAP-Rule" id="MF_00425"/>
    </source>
</evidence>
<dbReference type="InterPro" id="IPR056147">
    <property type="entry name" value="NQRA_N"/>
</dbReference>
<keyword evidence="7 8" id="KW-0739">Sodium transport</keyword>
<accession>A0A5Q2QDK9</accession>
<evidence type="ECO:0000256" key="2">
    <source>
        <dbReference type="ARBA" id="ARBA00022967"/>
    </source>
</evidence>
<comment type="similarity">
    <text evidence="8">Belongs to the NqrA family.</text>
</comment>
<evidence type="ECO:0000256" key="5">
    <source>
        <dbReference type="ARBA" id="ARBA00023065"/>
    </source>
</evidence>
<keyword evidence="13" id="KW-1185">Reference proteome</keyword>
<dbReference type="RefSeq" id="WP_153713444.1">
    <property type="nucleotide sequence ID" value="NZ_CP045871.1"/>
</dbReference>
<keyword evidence="6 8" id="KW-0830">Ubiquinone</keyword>
<comment type="function">
    <text evidence="8">NQR complex catalyzes the reduction of ubiquinone-1 to ubiquinol by two successive reactions, coupled with the transport of Na(+) ions from the cytoplasm to the periplasm. NqrA to NqrE are probably involved in the second step, the conversion of ubisemiquinone to ubiquinol.</text>
</comment>
<evidence type="ECO:0000259" key="11">
    <source>
        <dbReference type="Pfam" id="PF24836"/>
    </source>
</evidence>
<dbReference type="Pfam" id="PF24836">
    <property type="entry name" value="NQRA_2nd"/>
    <property type="match status" value="1"/>
</dbReference>
<feature type="domain" description="NqrA second alpha/beta" evidence="11">
    <location>
        <begin position="112"/>
        <end position="256"/>
    </location>
</feature>
<gene>
    <name evidence="8" type="primary">nqrA</name>
    <name evidence="12" type="ORF">GH975_04840</name>
</gene>
<protein>
    <recommendedName>
        <fullName evidence="8">Na(+)-translocating NADH-quinone reductase subunit A</fullName>
        <shortName evidence="8">Na(+)-NQR subunit A</shortName>
        <shortName evidence="8">Na(+)-translocating NQR subunit A</shortName>
        <ecNumber evidence="8">7.2.1.1</ecNumber>
    </recommendedName>
    <alternativeName>
        <fullName evidence="8">NQR complex subunit A</fullName>
    </alternativeName>
    <alternativeName>
        <fullName evidence="8">NQR-1 subunit A</fullName>
    </alternativeName>
</protein>
<keyword evidence="2 8" id="KW-1278">Translocase</keyword>
<feature type="domain" description="Na(+)-translocating NADH-quinone reductase subunit A C-terminal" evidence="10">
    <location>
        <begin position="261"/>
        <end position="310"/>
    </location>
</feature>
<feature type="domain" description="NqrA N-terminal barrel-sandwich hybrid" evidence="9">
    <location>
        <begin position="2"/>
        <end position="95"/>
    </location>
</feature>
<evidence type="ECO:0000313" key="12">
    <source>
        <dbReference type="EMBL" id="QGG79940.1"/>
    </source>
</evidence>
<dbReference type="PANTHER" id="PTHR37839">
    <property type="entry name" value="NA(+)-TRANSLOCATING NADH-QUINONE REDUCTASE SUBUNIT A"/>
    <property type="match status" value="1"/>
</dbReference>
<dbReference type="Pfam" id="PF05896">
    <property type="entry name" value="NQRA_N"/>
    <property type="match status" value="1"/>
</dbReference>
<dbReference type="Pfam" id="PF11973">
    <property type="entry name" value="NQRA_SLBB"/>
    <property type="match status" value="1"/>
</dbReference>
<proteinExistence type="inferred from homology"/>
<dbReference type="InterPro" id="IPR022615">
    <property type="entry name" value="NqrA_C_domain"/>
</dbReference>
<dbReference type="NCBIfam" id="NF003759">
    <property type="entry name" value="PRK05352.1-2"/>
    <property type="match status" value="1"/>
</dbReference>
<dbReference type="PANTHER" id="PTHR37839:SF1">
    <property type="entry name" value="NA(+)-TRANSLOCATING NADH-QUINONE REDUCTASE SUBUNIT A"/>
    <property type="match status" value="1"/>
</dbReference>
<dbReference type="Proteomes" id="UP000388235">
    <property type="component" value="Chromosome"/>
</dbReference>
<evidence type="ECO:0000256" key="1">
    <source>
        <dbReference type="ARBA" id="ARBA00022448"/>
    </source>
</evidence>